<dbReference type="InterPro" id="IPR001584">
    <property type="entry name" value="Integrase_cat-core"/>
</dbReference>
<evidence type="ECO:0000313" key="2">
    <source>
        <dbReference type="EMBL" id="KAK9706037.1"/>
    </source>
</evidence>
<comment type="caution">
    <text evidence="2">The sequence shown here is derived from an EMBL/GenBank/DDBJ whole genome shotgun (WGS) entry which is preliminary data.</text>
</comment>
<evidence type="ECO:0000313" key="3">
    <source>
        <dbReference type="Proteomes" id="UP001443914"/>
    </source>
</evidence>
<name>A0AAW1JLR5_SAPOF</name>
<dbReference type="PROSITE" id="PS50994">
    <property type="entry name" value="INTEGRASE"/>
    <property type="match status" value="1"/>
</dbReference>
<dbReference type="GO" id="GO:0003676">
    <property type="term" value="F:nucleic acid binding"/>
    <property type="evidence" value="ECO:0007669"/>
    <property type="project" value="InterPro"/>
</dbReference>
<sequence>MAFFVFFDISSDSPFHMVSEQNKQGFLDGTTTIPAANSPKLQQWKRLDTMVRGWILNSMADELKEGFLTVKTSKTLWNDIYERYGQSNGPLLFQLKKELKNVSQENVSVAEYFNKLKRFWDDIEEVEGIPECNCGNCTCNLAKKILEQASKEKVITFFMGLNDSYDNMRSNMLSMEPMPNINKAYSMVQQIESKKRISNVLNFTQDVSAFNADKRTGNAYWRKDQKKFRTDERWCDYCKRSRHVRDKCFRLHPELRGKFDNARLVRGSANADEIQDSVREDHLLDVGAMPAQSQQQPPDVDPALLSAVCKHVMQMMQTNPEGFANYTDAQINFADLKHNLLSVSKLLTQNGLLIHCDMDKCLIQDPAKQAVAVGLRQGGLYKLMPDGVQYSHKQHHARMQHSQTVESVHPSINMRSVNKEQLDIMHARLGHTSFLKMQHVNEACCGNIDKYFCDTCVMAKIHKLPFFRSISRAVHIFNLIHVDLWGPYKTPSLTGAHYFLTIVDDNSRTTWTFMLRDKVQKSVPGVPQQNGRVERKHRHLVETARAIMFFAGLPKKFWGDCLLSATHIINKLPTPIFDWKTPYELLHKKPPTYDELRITGYLCYAHVASKHKDKFQAKGRRCILFGYPFGQKAYRLYDLQTHQVFVSRDVFFQKSILPFKQFTPNAFVPVVDSHIPMFSTYGPNIVEDDTGANPRNVPLGINVQEGEDSSNITAQEHEYISAEMPNNLEIQPLRMSSRPKRVPSRFNEFVCPTLNKNQNASAVSLAAIQSIVEPVTYVASRL</sequence>
<dbReference type="PANTHER" id="PTHR42648">
    <property type="entry name" value="TRANSPOSASE, PUTATIVE-RELATED"/>
    <property type="match status" value="1"/>
</dbReference>
<dbReference type="GO" id="GO:0015074">
    <property type="term" value="P:DNA integration"/>
    <property type="evidence" value="ECO:0007669"/>
    <property type="project" value="InterPro"/>
</dbReference>
<dbReference type="InterPro" id="IPR012337">
    <property type="entry name" value="RNaseH-like_sf"/>
</dbReference>
<dbReference type="Proteomes" id="UP001443914">
    <property type="component" value="Unassembled WGS sequence"/>
</dbReference>
<keyword evidence="3" id="KW-1185">Reference proteome</keyword>
<gene>
    <name evidence="2" type="ORF">RND81_07G100700</name>
</gene>
<evidence type="ECO:0000259" key="1">
    <source>
        <dbReference type="PROSITE" id="PS50994"/>
    </source>
</evidence>
<dbReference type="InterPro" id="IPR039537">
    <property type="entry name" value="Retrotran_Ty1/copia-like"/>
</dbReference>
<feature type="domain" description="Integrase catalytic" evidence="1">
    <location>
        <begin position="470"/>
        <end position="590"/>
    </location>
</feature>
<proteinExistence type="predicted"/>
<dbReference type="SUPFAM" id="SSF53098">
    <property type="entry name" value="Ribonuclease H-like"/>
    <property type="match status" value="1"/>
</dbReference>
<dbReference type="Pfam" id="PF25597">
    <property type="entry name" value="SH3_retrovirus"/>
    <property type="match status" value="1"/>
</dbReference>
<reference evidence="2" key="1">
    <citation type="submission" date="2024-03" db="EMBL/GenBank/DDBJ databases">
        <title>WGS assembly of Saponaria officinalis var. Norfolk2.</title>
        <authorList>
            <person name="Jenkins J."/>
            <person name="Shu S."/>
            <person name="Grimwood J."/>
            <person name="Barry K."/>
            <person name="Goodstein D."/>
            <person name="Schmutz J."/>
            <person name="Leebens-Mack J."/>
            <person name="Osbourn A."/>
        </authorList>
    </citation>
    <scope>NUCLEOTIDE SEQUENCE [LARGE SCALE GENOMIC DNA]</scope>
    <source>
        <strain evidence="2">JIC</strain>
    </source>
</reference>
<dbReference type="InterPro" id="IPR057670">
    <property type="entry name" value="SH3_retrovirus"/>
</dbReference>
<dbReference type="EMBL" id="JBDFQZ010000007">
    <property type="protein sequence ID" value="KAK9706037.1"/>
    <property type="molecule type" value="Genomic_DNA"/>
</dbReference>
<organism evidence="2 3">
    <name type="scientific">Saponaria officinalis</name>
    <name type="common">Common soapwort</name>
    <name type="synonym">Lychnis saponaria</name>
    <dbReference type="NCBI Taxonomy" id="3572"/>
    <lineage>
        <taxon>Eukaryota</taxon>
        <taxon>Viridiplantae</taxon>
        <taxon>Streptophyta</taxon>
        <taxon>Embryophyta</taxon>
        <taxon>Tracheophyta</taxon>
        <taxon>Spermatophyta</taxon>
        <taxon>Magnoliopsida</taxon>
        <taxon>eudicotyledons</taxon>
        <taxon>Gunneridae</taxon>
        <taxon>Pentapetalae</taxon>
        <taxon>Caryophyllales</taxon>
        <taxon>Caryophyllaceae</taxon>
        <taxon>Caryophylleae</taxon>
        <taxon>Saponaria</taxon>
    </lineage>
</organism>
<accession>A0AAW1JLR5</accession>
<dbReference type="InterPro" id="IPR036397">
    <property type="entry name" value="RNaseH_sf"/>
</dbReference>
<dbReference type="AlphaFoldDB" id="A0AAW1JLR5"/>
<dbReference type="Gene3D" id="3.30.420.10">
    <property type="entry name" value="Ribonuclease H-like superfamily/Ribonuclease H"/>
    <property type="match status" value="2"/>
</dbReference>
<protein>
    <recommendedName>
        <fullName evidence="1">Integrase catalytic domain-containing protein</fullName>
    </recommendedName>
</protein>
<dbReference type="PANTHER" id="PTHR42648:SF31">
    <property type="entry name" value="RNA-DIRECTED DNA POLYMERASE"/>
    <property type="match status" value="1"/>
</dbReference>